<comment type="caution">
    <text evidence="3">The sequence shown here is derived from an EMBL/GenBank/DDBJ whole genome shotgun (WGS) entry which is preliminary data.</text>
</comment>
<dbReference type="SUPFAM" id="SSF52833">
    <property type="entry name" value="Thioredoxin-like"/>
    <property type="match status" value="1"/>
</dbReference>
<proteinExistence type="predicted"/>
<dbReference type="EMBL" id="RWJN01000383">
    <property type="protein sequence ID" value="TCD62306.1"/>
    <property type="molecule type" value="Genomic_DNA"/>
</dbReference>
<keyword evidence="1" id="KW-0732">Signal</keyword>
<protein>
    <recommendedName>
        <fullName evidence="2">Thioredoxin domain-containing protein</fullName>
    </recommendedName>
</protein>
<evidence type="ECO:0000313" key="4">
    <source>
        <dbReference type="Proteomes" id="UP000292702"/>
    </source>
</evidence>
<dbReference type="Gene3D" id="3.40.30.10">
    <property type="entry name" value="Glutaredoxin"/>
    <property type="match status" value="1"/>
</dbReference>
<evidence type="ECO:0000313" key="3">
    <source>
        <dbReference type="EMBL" id="TCD62306.1"/>
    </source>
</evidence>
<dbReference type="GO" id="GO:0016491">
    <property type="term" value="F:oxidoreductase activity"/>
    <property type="evidence" value="ECO:0007669"/>
    <property type="project" value="InterPro"/>
</dbReference>
<dbReference type="InterPro" id="IPR013766">
    <property type="entry name" value="Thioredoxin_domain"/>
</dbReference>
<gene>
    <name evidence="3" type="ORF">EIP91_007073</name>
</gene>
<dbReference type="GO" id="GO:0016209">
    <property type="term" value="F:antioxidant activity"/>
    <property type="evidence" value="ECO:0007669"/>
    <property type="project" value="InterPro"/>
</dbReference>
<dbReference type="Pfam" id="PF00578">
    <property type="entry name" value="AhpC-TSA"/>
    <property type="match status" value="1"/>
</dbReference>
<dbReference type="AlphaFoldDB" id="A0A4R0R775"/>
<feature type="domain" description="Thioredoxin" evidence="2">
    <location>
        <begin position="29"/>
        <end position="166"/>
    </location>
</feature>
<organism evidence="3 4">
    <name type="scientific">Steccherinum ochraceum</name>
    <dbReference type="NCBI Taxonomy" id="92696"/>
    <lineage>
        <taxon>Eukaryota</taxon>
        <taxon>Fungi</taxon>
        <taxon>Dikarya</taxon>
        <taxon>Basidiomycota</taxon>
        <taxon>Agaricomycotina</taxon>
        <taxon>Agaricomycetes</taxon>
        <taxon>Polyporales</taxon>
        <taxon>Steccherinaceae</taxon>
        <taxon>Steccherinum</taxon>
    </lineage>
</organism>
<reference evidence="3 4" key="1">
    <citation type="submission" date="2018-11" db="EMBL/GenBank/DDBJ databases">
        <title>Genome assembly of Steccherinum ochraceum LE-BIN_3174, the white-rot fungus of the Steccherinaceae family (The Residual Polyporoid clade, Polyporales, Basidiomycota).</title>
        <authorList>
            <person name="Fedorova T.V."/>
            <person name="Glazunova O.A."/>
            <person name="Landesman E.O."/>
            <person name="Moiseenko K.V."/>
            <person name="Psurtseva N.V."/>
            <person name="Savinova O.S."/>
            <person name="Shakhova N.V."/>
            <person name="Tyazhelova T.V."/>
            <person name="Vasina D.V."/>
        </authorList>
    </citation>
    <scope>NUCLEOTIDE SEQUENCE [LARGE SCALE GENOMIC DNA]</scope>
    <source>
        <strain evidence="3 4">LE-BIN_3174</strain>
    </source>
</reference>
<dbReference type="InterPro" id="IPR036249">
    <property type="entry name" value="Thioredoxin-like_sf"/>
</dbReference>
<feature type="chain" id="PRO_5020214188" description="Thioredoxin domain-containing protein" evidence="1">
    <location>
        <begin position="20"/>
        <end position="170"/>
    </location>
</feature>
<name>A0A4R0R775_9APHY</name>
<dbReference type="InterPro" id="IPR000866">
    <property type="entry name" value="AhpC/TSA"/>
</dbReference>
<dbReference type="STRING" id="92696.A0A4R0R775"/>
<feature type="signal peptide" evidence="1">
    <location>
        <begin position="1"/>
        <end position="19"/>
    </location>
</feature>
<sequence length="170" mass="17816">MTTPRASLVVALLALVASAAPTPVDGTNSLIGQPAPPFSLPDSNGVTVLFKAGKGIPKSLFFIPNTDTDASQREVESFSDALRDGTFGSSVDVVGISAGSVAAETSAVENLPFSILSDAGLQVHQAYEANADSRVTVFIDSDGIIRDTFESDDWNAHVQFVQEELNDLGM</sequence>
<accession>A0A4R0R775</accession>
<dbReference type="PROSITE" id="PS51352">
    <property type="entry name" value="THIOREDOXIN_2"/>
    <property type="match status" value="1"/>
</dbReference>
<evidence type="ECO:0000259" key="2">
    <source>
        <dbReference type="PROSITE" id="PS51352"/>
    </source>
</evidence>
<keyword evidence="4" id="KW-1185">Reference proteome</keyword>
<evidence type="ECO:0000256" key="1">
    <source>
        <dbReference type="SAM" id="SignalP"/>
    </source>
</evidence>
<dbReference type="Proteomes" id="UP000292702">
    <property type="component" value="Unassembled WGS sequence"/>
</dbReference>